<dbReference type="Proteomes" id="UP000003843">
    <property type="component" value="Unassembled WGS sequence"/>
</dbReference>
<reference evidence="1 2" key="1">
    <citation type="submission" date="2009-10" db="EMBL/GenBank/DDBJ databases">
        <authorList>
            <person name="Weinstock G."/>
            <person name="Sodergren E."/>
            <person name="Clifton S."/>
            <person name="Fulton L."/>
            <person name="Fulton B."/>
            <person name="Courtney L."/>
            <person name="Fronick C."/>
            <person name="Harrison M."/>
            <person name="Strong C."/>
            <person name="Farmer C."/>
            <person name="Delahaunty K."/>
            <person name="Markovic C."/>
            <person name="Hall O."/>
            <person name="Minx P."/>
            <person name="Tomlinson C."/>
            <person name="Mitreva M."/>
            <person name="Nelson J."/>
            <person name="Hou S."/>
            <person name="Wollam A."/>
            <person name="Pepin K.H."/>
            <person name="Johnson M."/>
            <person name="Bhonagiri V."/>
            <person name="Nash W.E."/>
            <person name="Warren W."/>
            <person name="Chinwalla A."/>
            <person name="Mardis E.R."/>
            <person name="Wilson R.K."/>
        </authorList>
    </citation>
    <scope>NUCLEOTIDE SEQUENCE [LARGE SCALE GENOMIC DNA]</scope>
    <source>
        <strain evidence="1 2">ATCC 23970</strain>
    </source>
</reference>
<evidence type="ECO:0000313" key="1">
    <source>
        <dbReference type="EMBL" id="EEZ76169.1"/>
    </source>
</evidence>
<dbReference type="AlphaFoldDB" id="D0W841"/>
<evidence type="ECO:0000313" key="2">
    <source>
        <dbReference type="Proteomes" id="UP000003843"/>
    </source>
</evidence>
<protein>
    <submittedName>
        <fullName evidence="1">Uncharacterized protein</fullName>
    </submittedName>
</protein>
<feature type="non-terminal residue" evidence="1">
    <location>
        <position position="1"/>
    </location>
</feature>
<accession>D0W841</accession>
<sequence length="63" mass="7152">ALHYHKMKNVPTIRYGRGWKAGRGGRRMFFSGAGGMPGYKGSPKKIFSQCRLKRMRTAAVFFV</sequence>
<comment type="caution">
    <text evidence="1">The sequence shown here is derived from an EMBL/GenBank/DDBJ whole genome shotgun (WGS) entry which is preliminary data.</text>
</comment>
<organism evidence="1 2">
    <name type="scientific">Neisseria lactamica ATCC 23970</name>
    <dbReference type="NCBI Taxonomy" id="546265"/>
    <lineage>
        <taxon>Bacteria</taxon>
        <taxon>Pseudomonadati</taxon>
        <taxon>Pseudomonadota</taxon>
        <taxon>Betaproteobacteria</taxon>
        <taxon>Neisseriales</taxon>
        <taxon>Neisseriaceae</taxon>
        <taxon>Neisseria</taxon>
    </lineage>
</organism>
<name>D0W841_NEILA</name>
<proteinExistence type="predicted"/>
<dbReference type="EMBL" id="ACEQ02000007">
    <property type="protein sequence ID" value="EEZ76169.1"/>
    <property type="molecule type" value="Genomic_DNA"/>
</dbReference>
<gene>
    <name evidence="1" type="ORF">NEILACOT_03694</name>
</gene>